<reference evidence="2" key="1">
    <citation type="submission" date="2020-05" db="EMBL/GenBank/DDBJ databases">
        <authorList>
            <person name="Chiriac C."/>
            <person name="Salcher M."/>
            <person name="Ghai R."/>
            <person name="Kavagutti S V."/>
        </authorList>
    </citation>
    <scope>NUCLEOTIDE SEQUENCE</scope>
</reference>
<accession>A0A6J6RQD3</accession>
<feature type="region of interest" description="Disordered" evidence="1">
    <location>
        <begin position="148"/>
        <end position="201"/>
    </location>
</feature>
<organism evidence="2">
    <name type="scientific">freshwater metagenome</name>
    <dbReference type="NCBI Taxonomy" id="449393"/>
    <lineage>
        <taxon>unclassified sequences</taxon>
        <taxon>metagenomes</taxon>
        <taxon>ecological metagenomes</taxon>
    </lineage>
</organism>
<protein>
    <submittedName>
        <fullName evidence="2">Unannotated protein</fullName>
    </submittedName>
</protein>
<evidence type="ECO:0000313" key="2">
    <source>
        <dbReference type="EMBL" id="CAB4724710.1"/>
    </source>
</evidence>
<sequence length="201" mass="22196">MRALESCALRGEHRGGSGGTERLVARRLTDGDRASRSKQLGRCGRIEFGDHRERDRQETAGLFRERSETTGEIQLGEAAERRVLAELDAGPDRNRDDRPAPGLAVAARGSLCENDERGERAGVGLDGQERGLRAGQRLGGRQRACVLPGLGIGKRSHAHRSQHRHEHERNDTHDRAKPRPPLAQHRGRSNRSHCEPPSAAR</sequence>
<name>A0A6J6RQD3_9ZZZZ</name>
<feature type="compositionally biased region" description="Basic residues" evidence="1">
    <location>
        <begin position="154"/>
        <end position="164"/>
    </location>
</feature>
<dbReference type="EMBL" id="CAEZXX010000174">
    <property type="protein sequence ID" value="CAB4724710.1"/>
    <property type="molecule type" value="Genomic_DNA"/>
</dbReference>
<proteinExistence type="predicted"/>
<feature type="compositionally biased region" description="Basic and acidic residues" evidence="1">
    <location>
        <begin position="165"/>
        <end position="177"/>
    </location>
</feature>
<feature type="region of interest" description="Disordered" evidence="1">
    <location>
        <begin position="87"/>
        <end position="111"/>
    </location>
</feature>
<gene>
    <name evidence="2" type="ORF">UFOPK2602_01987</name>
</gene>
<feature type="compositionally biased region" description="Basic and acidic residues" evidence="1">
    <location>
        <begin position="87"/>
        <end position="99"/>
    </location>
</feature>
<evidence type="ECO:0000256" key="1">
    <source>
        <dbReference type="SAM" id="MobiDB-lite"/>
    </source>
</evidence>
<feature type="region of interest" description="Disordered" evidence="1">
    <location>
        <begin position="1"/>
        <end position="22"/>
    </location>
</feature>
<dbReference type="AlphaFoldDB" id="A0A6J6RQD3"/>